<evidence type="ECO:0000256" key="1">
    <source>
        <dbReference type="SAM" id="Phobius"/>
    </source>
</evidence>
<evidence type="ECO:0000313" key="2">
    <source>
        <dbReference type="EMBL" id="EAV41612.1"/>
    </source>
</evidence>
<dbReference type="RefSeq" id="WP_006938222.1">
    <property type="nucleotide sequence ID" value="NZ_AAUW01000019.1"/>
</dbReference>
<organism evidence="2 3">
    <name type="scientific">Roseibium aggregatum (strain ATCC 25650 / DSM 13394 / JCM 20685 / NBRC 16684 / NCIMB 2208 / IAM 12614 / B1)</name>
    <name type="common">Stappia aggregata</name>
    <dbReference type="NCBI Taxonomy" id="384765"/>
    <lineage>
        <taxon>Bacteria</taxon>
        <taxon>Pseudomonadati</taxon>
        <taxon>Pseudomonadota</taxon>
        <taxon>Alphaproteobacteria</taxon>
        <taxon>Hyphomicrobiales</taxon>
        <taxon>Stappiaceae</taxon>
        <taxon>Roseibium</taxon>
    </lineage>
</organism>
<name>A0NZP5_ROSAI</name>
<reference evidence="2 3" key="1">
    <citation type="submission" date="2006-05" db="EMBL/GenBank/DDBJ databases">
        <authorList>
            <person name="King G."/>
            <person name="Ferriera S."/>
            <person name="Johnson J."/>
            <person name="Kravitz S."/>
            <person name="Beeson K."/>
            <person name="Sutton G."/>
            <person name="Rogers Y.-H."/>
            <person name="Friedman R."/>
            <person name="Frazier M."/>
            <person name="Venter J.C."/>
        </authorList>
    </citation>
    <scope>NUCLEOTIDE SEQUENCE [LARGE SCALE GENOMIC DNA]</scope>
    <source>
        <strain evidence="3">ATCC 25650 / DSM 13394 / JCM 20685 / NBRC 16684 / NCIMB 2208 / IAM 12614 / B1</strain>
    </source>
</reference>
<dbReference type="eggNOG" id="ENOG5032W4Q">
    <property type="taxonomic scope" value="Bacteria"/>
</dbReference>
<dbReference type="EMBL" id="AAUW01000019">
    <property type="protein sequence ID" value="EAV41612.1"/>
    <property type="molecule type" value="Genomic_DNA"/>
</dbReference>
<sequence length="208" mass="22808">MLSELAFSALTDVILACELFFLAGLSFRPGLQPFSPAWIWALTLALIGLASMLGAIDHGFFEAIGHEGHRPFVIVTRIVIVLGSLSMIVAASFQYLSPPLRQGFVAAGALGALWPVFMILTSDDFLSVILYYSVGLVFLLVLSIFRFRQNRGTLVMIAGILLTLGVSAMILMQSPGFWGLGLYGSYHVLLMPIVVLLYFGGRWFRTTR</sequence>
<keyword evidence="1" id="KW-0472">Membrane</keyword>
<proteinExistence type="predicted"/>
<comment type="caution">
    <text evidence="2">The sequence shown here is derived from an EMBL/GenBank/DDBJ whole genome shotgun (WGS) entry which is preliminary data.</text>
</comment>
<feature type="transmembrane region" description="Helical" evidence="1">
    <location>
        <begin position="37"/>
        <end position="60"/>
    </location>
</feature>
<feature type="transmembrane region" description="Helical" evidence="1">
    <location>
        <begin position="72"/>
        <end position="96"/>
    </location>
</feature>
<dbReference type="Proteomes" id="UP000004848">
    <property type="component" value="Unassembled WGS sequence"/>
</dbReference>
<dbReference type="GeneID" id="68848763"/>
<feature type="transmembrane region" description="Helical" evidence="1">
    <location>
        <begin position="103"/>
        <end position="120"/>
    </location>
</feature>
<feature type="transmembrane region" description="Helical" evidence="1">
    <location>
        <begin position="177"/>
        <end position="199"/>
    </location>
</feature>
<gene>
    <name evidence="2" type="ORF">SIAM614_25796</name>
</gene>
<evidence type="ECO:0000313" key="3">
    <source>
        <dbReference type="Proteomes" id="UP000004848"/>
    </source>
</evidence>
<keyword evidence="1" id="KW-1133">Transmembrane helix</keyword>
<dbReference type="AlphaFoldDB" id="A0NZP5"/>
<feature type="transmembrane region" description="Helical" evidence="1">
    <location>
        <begin position="6"/>
        <end position="25"/>
    </location>
</feature>
<feature type="transmembrane region" description="Helical" evidence="1">
    <location>
        <begin position="126"/>
        <end position="145"/>
    </location>
</feature>
<dbReference type="Pfam" id="PF22285">
    <property type="entry name" value="DUF6962"/>
    <property type="match status" value="1"/>
</dbReference>
<keyword evidence="1" id="KW-0812">Transmembrane</keyword>
<dbReference type="OrthoDB" id="7677661at2"/>
<dbReference type="InterPro" id="IPR054235">
    <property type="entry name" value="DUF6962"/>
</dbReference>
<accession>A0NZP5</accession>
<feature type="transmembrane region" description="Helical" evidence="1">
    <location>
        <begin position="152"/>
        <end position="171"/>
    </location>
</feature>
<protein>
    <submittedName>
        <fullName evidence="2">Uncharacterized protein</fullName>
    </submittedName>
</protein>